<dbReference type="AlphaFoldDB" id="A0A6A6IUQ3"/>
<dbReference type="RefSeq" id="XP_033689153.1">
    <property type="nucleotide sequence ID" value="XM_033826450.1"/>
</dbReference>
<dbReference type="EMBL" id="ML987190">
    <property type="protein sequence ID" value="KAF2254149.1"/>
    <property type="molecule type" value="Genomic_DNA"/>
</dbReference>
<feature type="compositionally biased region" description="Basic and acidic residues" evidence="1">
    <location>
        <begin position="199"/>
        <end position="216"/>
    </location>
</feature>
<name>A0A6A6IUQ3_9PLEO</name>
<protein>
    <submittedName>
        <fullName evidence="2">Uncharacterized protein</fullName>
    </submittedName>
</protein>
<evidence type="ECO:0000313" key="3">
    <source>
        <dbReference type="Proteomes" id="UP000800094"/>
    </source>
</evidence>
<evidence type="ECO:0000256" key="1">
    <source>
        <dbReference type="SAM" id="MobiDB-lite"/>
    </source>
</evidence>
<feature type="compositionally biased region" description="Acidic residues" evidence="1">
    <location>
        <begin position="171"/>
        <end position="186"/>
    </location>
</feature>
<reference evidence="2" key="1">
    <citation type="journal article" date="2020" name="Stud. Mycol.">
        <title>101 Dothideomycetes genomes: a test case for predicting lifestyles and emergence of pathogens.</title>
        <authorList>
            <person name="Haridas S."/>
            <person name="Albert R."/>
            <person name="Binder M."/>
            <person name="Bloem J."/>
            <person name="Labutti K."/>
            <person name="Salamov A."/>
            <person name="Andreopoulos B."/>
            <person name="Baker S."/>
            <person name="Barry K."/>
            <person name="Bills G."/>
            <person name="Bluhm B."/>
            <person name="Cannon C."/>
            <person name="Castanera R."/>
            <person name="Culley D."/>
            <person name="Daum C."/>
            <person name="Ezra D."/>
            <person name="Gonzalez J."/>
            <person name="Henrissat B."/>
            <person name="Kuo A."/>
            <person name="Liang C."/>
            <person name="Lipzen A."/>
            <person name="Lutzoni F."/>
            <person name="Magnuson J."/>
            <person name="Mondo S."/>
            <person name="Nolan M."/>
            <person name="Ohm R."/>
            <person name="Pangilinan J."/>
            <person name="Park H.-J."/>
            <person name="Ramirez L."/>
            <person name="Alfaro M."/>
            <person name="Sun H."/>
            <person name="Tritt A."/>
            <person name="Yoshinaga Y."/>
            <person name="Zwiers L.-H."/>
            <person name="Turgeon B."/>
            <person name="Goodwin S."/>
            <person name="Spatafora J."/>
            <person name="Crous P."/>
            <person name="Grigoriev I."/>
        </authorList>
    </citation>
    <scope>NUCLEOTIDE SEQUENCE</scope>
    <source>
        <strain evidence="2">CBS 122368</strain>
    </source>
</reference>
<accession>A0A6A6IUQ3</accession>
<sequence>MLALGPQLMSVPCPGFVPREDVRKEQGRGALPILSRDSSRGWDDITCRNALVGVVQEPRGLRAVRDGPHLFSWAGRAQRLRRNEVFAGVNAEQLIDLTEFVLVAFPFTITSFSALLTPVQVRIDILFTFCFFERRDKLSQGPCARESPTLLNADLMSSPHGDAASYNTDRPDDDGDEVDENGEEGTDEYRPYAAGSEQGFRDDMRSANEHINRGRS</sequence>
<keyword evidence="3" id="KW-1185">Reference proteome</keyword>
<organism evidence="2 3">
    <name type="scientific">Trematosphaeria pertusa</name>
    <dbReference type="NCBI Taxonomy" id="390896"/>
    <lineage>
        <taxon>Eukaryota</taxon>
        <taxon>Fungi</taxon>
        <taxon>Dikarya</taxon>
        <taxon>Ascomycota</taxon>
        <taxon>Pezizomycotina</taxon>
        <taxon>Dothideomycetes</taxon>
        <taxon>Pleosporomycetidae</taxon>
        <taxon>Pleosporales</taxon>
        <taxon>Massarineae</taxon>
        <taxon>Trematosphaeriaceae</taxon>
        <taxon>Trematosphaeria</taxon>
    </lineage>
</organism>
<feature type="region of interest" description="Disordered" evidence="1">
    <location>
        <begin position="152"/>
        <end position="216"/>
    </location>
</feature>
<dbReference type="GeneID" id="54579780"/>
<evidence type="ECO:0000313" key="2">
    <source>
        <dbReference type="EMBL" id="KAF2254149.1"/>
    </source>
</evidence>
<dbReference type="Proteomes" id="UP000800094">
    <property type="component" value="Unassembled WGS sequence"/>
</dbReference>
<proteinExistence type="predicted"/>
<gene>
    <name evidence="2" type="ORF">BU26DRAFT_499967</name>
</gene>